<feature type="domain" description="Alanine racemase C-terminal" evidence="8">
    <location>
        <begin position="247"/>
        <end position="372"/>
    </location>
</feature>
<evidence type="ECO:0000313" key="10">
    <source>
        <dbReference type="Proteomes" id="UP000621492"/>
    </source>
</evidence>
<feature type="binding site" evidence="5 7">
    <location>
        <position position="136"/>
    </location>
    <ligand>
        <name>substrate</name>
    </ligand>
</feature>
<feature type="modified residue" description="N6-(pyridoxal phosphate)lysine" evidence="5 6">
    <location>
        <position position="40"/>
    </location>
</feature>
<comment type="cofactor">
    <cofactor evidence="2 5 6">
        <name>pyridoxal 5'-phosphate</name>
        <dbReference type="ChEBI" id="CHEBI:597326"/>
    </cofactor>
</comment>
<dbReference type="Pfam" id="PF00842">
    <property type="entry name" value="Ala_racemase_C"/>
    <property type="match status" value="1"/>
</dbReference>
<feature type="active site" description="Proton acceptor; specific for L-alanine" evidence="5">
    <location>
        <position position="268"/>
    </location>
</feature>
<dbReference type="FunFam" id="2.40.37.10:FF:000006">
    <property type="entry name" value="Alanine racemase"/>
    <property type="match status" value="1"/>
</dbReference>
<dbReference type="InterPro" id="IPR000821">
    <property type="entry name" value="Ala_racemase"/>
</dbReference>
<protein>
    <recommendedName>
        <fullName evidence="5">Alanine racemase</fullName>
        <ecNumber evidence="5">5.1.1.1</ecNumber>
    </recommendedName>
</protein>
<dbReference type="PROSITE" id="PS00395">
    <property type="entry name" value="ALANINE_RACEMASE"/>
    <property type="match status" value="1"/>
</dbReference>
<feature type="binding site" evidence="5 7">
    <location>
        <position position="315"/>
    </location>
    <ligand>
        <name>substrate</name>
    </ligand>
</feature>
<reference evidence="9" key="2">
    <citation type="submission" date="2020-09" db="EMBL/GenBank/DDBJ databases">
        <authorList>
            <person name="Sun Q."/>
            <person name="Zhou Y."/>
        </authorList>
    </citation>
    <scope>NUCLEOTIDE SEQUENCE</scope>
    <source>
        <strain evidence="9">CGMCC 1.15454</strain>
    </source>
</reference>
<dbReference type="GO" id="GO:0030632">
    <property type="term" value="P:D-alanine biosynthetic process"/>
    <property type="evidence" value="ECO:0007669"/>
    <property type="project" value="UniProtKB-UniRule"/>
</dbReference>
<dbReference type="CDD" id="cd00430">
    <property type="entry name" value="PLPDE_III_AR"/>
    <property type="match status" value="1"/>
</dbReference>
<evidence type="ECO:0000256" key="4">
    <source>
        <dbReference type="ARBA" id="ARBA00023235"/>
    </source>
</evidence>
<comment type="caution">
    <text evidence="9">The sequence shown here is derived from an EMBL/GenBank/DDBJ whole genome shotgun (WGS) entry which is preliminary data.</text>
</comment>
<comment type="similarity">
    <text evidence="5">Belongs to the alanine racemase family.</text>
</comment>
<evidence type="ECO:0000313" key="9">
    <source>
        <dbReference type="EMBL" id="GGB55546.1"/>
    </source>
</evidence>
<dbReference type="PRINTS" id="PR00992">
    <property type="entry name" value="ALARACEMASE"/>
</dbReference>
<dbReference type="Proteomes" id="UP000621492">
    <property type="component" value="Unassembled WGS sequence"/>
</dbReference>
<dbReference type="Gene3D" id="2.40.37.10">
    <property type="entry name" value="Lyase, Ornithine Decarboxylase, Chain A, domain 1"/>
    <property type="match status" value="1"/>
</dbReference>
<evidence type="ECO:0000256" key="5">
    <source>
        <dbReference type="HAMAP-Rule" id="MF_01201"/>
    </source>
</evidence>
<evidence type="ECO:0000256" key="1">
    <source>
        <dbReference type="ARBA" id="ARBA00000316"/>
    </source>
</evidence>
<dbReference type="SUPFAM" id="SSF51419">
    <property type="entry name" value="PLP-binding barrel"/>
    <property type="match status" value="1"/>
</dbReference>
<name>A0A9W5U0G7_9BACI</name>
<accession>A0A9W5U0G7</accession>
<dbReference type="InterPro" id="IPR009006">
    <property type="entry name" value="Ala_racemase/Decarboxylase_C"/>
</dbReference>
<dbReference type="PANTHER" id="PTHR30511">
    <property type="entry name" value="ALANINE RACEMASE"/>
    <property type="match status" value="1"/>
</dbReference>
<keyword evidence="3 5" id="KW-0663">Pyridoxal phosphate</keyword>
<evidence type="ECO:0000259" key="8">
    <source>
        <dbReference type="SMART" id="SM01005"/>
    </source>
</evidence>
<evidence type="ECO:0000256" key="6">
    <source>
        <dbReference type="PIRSR" id="PIRSR600821-50"/>
    </source>
</evidence>
<dbReference type="GO" id="GO:0009252">
    <property type="term" value="P:peptidoglycan biosynthetic process"/>
    <property type="evidence" value="ECO:0007669"/>
    <property type="project" value="TreeGrafter"/>
</dbReference>
<dbReference type="GO" id="GO:0008784">
    <property type="term" value="F:alanine racemase activity"/>
    <property type="evidence" value="ECO:0007669"/>
    <property type="project" value="UniProtKB-UniRule"/>
</dbReference>
<dbReference type="GO" id="GO:0005829">
    <property type="term" value="C:cytosol"/>
    <property type="evidence" value="ECO:0007669"/>
    <property type="project" value="TreeGrafter"/>
</dbReference>
<dbReference type="InterPro" id="IPR020622">
    <property type="entry name" value="Ala_racemase_pyridoxalP-BS"/>
</dbReference>
<dbReference type="PANTHER" id="PTHR30511:SF0">
    <property type="entry name" value="ALANINE RACEMASE, CATABOLIC-RELATED"/>
    <property type="match status" value="1"/>
</dbReference>
<keyword evidence="10" id="KW-1185">Reference proteome</keyword>
<dbReference type="Gene3D" id="3.20.20.10">
    <property type="entry name" value="Alanine racemase"/>
    <property type="match status" value="1"/>
</dbReference>
<dbReference type="InterPro" id="IPR029066">
    <property type="entry name" value="PLP-binding_barrel"/>
</dbReference>
<feature type="active site" description="Proton acceptor; specific for D-alanine" evidence="5">
    <location>
        <position position="40"/>
    </location>
</feature>
<evidence type="ECO:0000256" key="2">
    <source>
        <dbReference type="ARBA" id="ARBA00001933"/>
    </source>
</evidence>
<dbReference type="SUPFAM" id="SSF50621">
    <property type="entry name" value="Alanine racemase C-terminal domain-like"/>
    <property type="match status" value="1"/>
</dbReference>
<sequence length="376" mass="42709">MQDTFYRNTWAEVNLEAIGYNITQMKQKLPAETRIIAVVKADGYGHGAIEVAKKAVKTGASAIAVALLEEAIVLRHAGISVPILVFGWVSPQDTPLAADYNLTLTFFQMEWLQEVKDRTFQRPLKLHMKWDTGMGRLGIRTEKELKQLLDELAESPNTRLTGIYTHFATADAADLTYYDEQQKRFQTLLQTFRKRWRHPVAIHIGNSAASIRFPEDMFQFTRLGIAMYGLYPSKTVKQERKINLKQAFSLYSRLIHVKKIQAGESISYGTTYTAKEDEWIGTIPIGYADGWIRKLQGMEVLVNGKRMPIVGRICMDQTMLRLDKAYPVGSKVTLIGKQGNEEITMDEVAAYLDTINYEIPCIITSRVPRVYKVSES</sequence>
<organism evidence="9 10">
    <name type="scientific">Lentibacillus populi</name>
    <dbReference type="NCBI Taxonomy" id="1827502"/>
    <lineage>
        <taxon>Bacteria</taxon>
        <taxon>Bacillati</taxon>
        <taxon>Bacillota</taxon>
        <taxon>Bacilli</taxon>
        <taxon>Bacillales</taxon>
        <taxon>Bacillaceae</taxon>
        <taxon>Lentibacillus</taxon>
    </lineage>
</organism>
<dbReference type="EMBL" id="BMJD01000040">
    <property type="protein sequence ID" value="GGB55546.1"/>
    <property type="molecule type" value="Genomic_DNA"/>
</dbReference>
<dbReference type="InterPro" id="IPR011079">
    <property type="entry name" value="Ala_racemase_C"/>
</dbReference>
<comment type="pathway">
    <text evidence="5">Amino-acid biosynthesis; D-alanine biosynthesis; D-alanine from L-alanine: step 1/1.</text>
</comment>
<comment type="catalytic activity">
    <reaction evidence="1 5">
        <text>L-alanine = D-alanine</text>
        <dbReference type="Rhea" id="RHEA:20249"/>
        <dbReference type="ChEBI" id="CHEBI:57416"/>
        <dbReference type="ChEBI" id="CHEBI:57972"/>
        <dbReference type="EC" id="5.1.1.1"/>
    </reaction>
</comment>
<dbReference type="NCBIfam" id="TIGR00492">
    <property type="entry name" value="alr"/>
    <property type="match status" value="1"/>
</dbReference>
<dbReference type="Pfam" id="PF01168">
    <property type="entry name" value="Ala_racemase_N"/>
    <property type="match status" value="1"/>
</dbReference>
<dbReference type="RefSeq" id="WP_188725638.1">
    <property type="nucleotide sequence ID" value="NZ_BMJD01000040.1"/>
</dbReference>
<dbReference type="InterPro" id="IPR001608">
    <property type="entry name" value="Ala_racemase_N"/>
</dbReference>
<dbReference type="SMART" id="SM01005">
    <property type="entry name" value="Ala_racemase_C"/>
    <property type="match status" value="1"/>
</dbReference>
<proteinExistence type="inferred from homology"/>
<evidence type="ECO:0000256" key="7">
    <source>
        <dbReference type="PIRSR" id="PIRSR600821-52"/>
    </source>
</evidence>
<dbReference type="AlphaFoldDB" id="A0A9W5U0G7"/>
<evidence type="ECO:0000256" key="3">
    <source>
        <dbReference type="ARBA" id="ARBA00022898"/>
    </source>
</evidence>
<dbReference type="GO" id="GO:0030170">
    <property type="term" value="F:pyridoxal phosphate binding"/>
    <property type="evidence" value="ECO:0007669"/>
    <property type="project" value="UniProtKB-UniRule"/>
</dbReference>
<reference evidence="9" key="1">
    <citation type="journal article" date="2014" name="Int. J. Syst. Evol. Microbiol.">
        <title>Complete genome sequence of Corynebacterium casei LMG S-19264T (=DSM 44701T), isolated from a smear-ripened cheese.</title>
        <authorList>
            <consortium name="US DOE Joint Genome Institute (JGI-PGF)"/>
            <person name="Walter F."/>
            <person name="Albersmeier A."/>
            <person name="Kalinowski J."/>
            <person name="Ruckert C."/>
        </authorList>
    </citation>
    <scope>NUCLEOTIDE SEQUENCE</scope>
    <source>
        <strain evidence="9">CGMCC 1.15454</strain>
    </source>
</reference>
<dbReference type="EC" id="5.1.1.1" evidence="5"/>
<dbReference type="FunFam" id="3.20.20.10:FF:000002">
    <property type="entry name" value="Alanine racemase"/>
    <property type="match status" value="1"/>
</dbReference>
<comment type="function">
    <text evidence="5">Catalyzes the interconversion of L-alanine and D-alanine. May also act on other amino acids.</text>
</comment>
<dbReference type="HAMAP" id="MF_01201">
    <property type="entry name" value="Ala_racemase"/>
    <property type="match status" value="1"/>
</dbReference>
<keyword evidence="4 5" id="KW-0413">Isomerase</keyword>
<gene>
    <name evidence="9" type="primary">alr1</name>
    <name evidence="9" type="ORF">GCM10011409_36460</name>
</gene>